<evidence type="ECO:0000313" key="7">
    <source>
        <dbReference type="Proteomes" id="UP000703269"/>
    </source>
</evidence>
<evidence type="ECO:0000256" key="4">
    <source>
        <dbReference type="PROSITE-ProRule" id="PRU00134"/>
    </source>
</evidence>
<dbReference type="Proteomes" id="UP000703269">
    <property type="component" value="Unassembled WGS sequence"/>
</dbReference>
<feature type="domain" description="MYND-type" evidence="5">
    <location>
        <begin position="477"/>
        <end position="516"/>
    </location>
</feature>
<dbReference type="PROSITE" id="PS50865">
    <property type="entry name" value="ZF_MYND_2"/>
    <property type="match status" value="1"/>
</dbReference>
<keyword evidence="7" id="KW-1185">Reference proteome</keyword>
<dbReference type="OrthoDB" id="5945798at2759"/>
<comment type="caution">
    <text evidence="6">The sequence shown here is derived from an EMBL/GenBank/DDBJ whole genome shotgun (WGS) entry which is preliminary data.</text>
</comment>
<reference evidence="6 7" key="1">
    <citation type="submission" date="2021-08" db="EMBL/GenBank/DDBJ databases">
        <title>Draft Genome Sequence of Phanerochaete sordida strain YK-624.</title>
        <authorList>
            <person name="Mori T."/>
            <person name="Dohra H."/>
            <person name="Suzuki T."/>
            <person name="Kawagishi H."/>
            <person name="Hirai H."/>
        </authorList>
    </citation>
    <scope>NUCLEOTIDE SEQUENCE [LARGE SCALE GENOMIC DNA]</scope>
    <source>
        <strain evidence="6 7">YK-624</strain>
    </source>
</reference>
<protein>
    <submittedName>
        <fullName evidence="6">Zinc finger MYND domain-containing protein</fullName>
    </submittedName>
</protein>
<keyword evidence="3" id="KW-0862">Zinc</keyword>
<keyword evidence="2 4" id="KW-0863">Zinc-finger</keyword>
<keyword evidence="1" id="KW-0479">Metal-binding</keyword>
<dbReference type="Gene3D" id="6.10.140.2220">
    <property type="match status" value="1"/>
</dbReference>
<dbReference type="Pfam" id="PF01753">
    <property type="entry name" value="zf-MYND"/>
    <property type="match status" value="1"/>
</dbReference>
<name>A0A9P3GEK3_9APHY</name>
<dbReference type="InterPro" id="IPR002893">
    <property type="entry name" value="Znf_MYND"/>
</dbReference>
<organism evidence="6 7">
    <name type="scientific">Phanerochaete sordida</name>
    <dbReference type="NCBI Taxonomy" id="48140"/>
    <lineage>
        <taxon>Eukaryota</taxon>
        <taxon>Fungi</taxon>
        <taxon>Dikarya</taxon>
        <taxon>Basidiomycota</taxon>
        <taxon>Agaricomycotina</taxon>
        <taxon>Agaricomycetes</taxon>
        <taxon>Polyporales</taxon>
        <taxon>Phanerochaetaceae</taxon>
        <taxon>Phanerochaete</taxon>
    </lineage>
</organism>
<evidence type="ECO:0000256" key="2">
    <source>
        <dbReference type="ARBA" id="ARBA00022771"/>
    </source>
</evidence>
<evidence type="ECO:0000256" key="3">
    <source>
        <dbReference type="ARBA" id="ARBA00022833"/>
    </source>
</evidence>
<dbReference type="SUPFAM" id="SSF144232">
    <property type="entry name" value="HIT/MYND zinc finger-like"/>
    <property type="match status" value="1"/>
</dbReference>
<dbReference type="GO" id="GO:0008270">
    <property type="term" value="F:zinc ion binding"/>
    <property type="evidence" value="ECO:0007669"/>
    <property type="project" value="UniProtKB-KW"/>
</dbReference>
<sequence length="521" mass="57746">MLAHWLELFPEPDSSSCALWRLPSDAISARICRHPASWPGLVRDICTPDKDEDSGLVCQLFYAVEEAIKDAPEALWHAAREAGVVMASAKAVANEFLCGLTREQLVSADGVDWMEHIFGVLNVLRLCTQRARGGIQHELWDIRHSFLLSELTGFEDDNNESTIPFYEVDTLFSILNTLGRLTADLLQEHRNIALSDSCIPQIFLLIWIWSTEPSVRSAALSNLGQLATHPYNSADNPWPVFYCLAAADGCCDDSKIARALLRDLAHEAVVCDRLSNVLNALSLWQNAHLISSVALPADARLVSSCFAAARRQLCRGGNDAPGSFVFIDVTTMIFSSLRAGLSLSAHDVPAFLDLLPQYALRCMQDASPTLPGASLRVRCASLMPPTALLADILEWTVRELPALLSPKRSAMRTHTLAAWHTAAGALAGHQGTDWARCARLWDELRELIEPKHAPEVNDTAQSEFGLLERCAWVECLCSRHKPAHRMRLCKGCERVVYCGKRCQTSDWERGGHRMQCQKRAT</sequence>
<dbReference type="AlphaFoldDB" id="A0A9P3GEK3"/>
<evidence type="ECO:0000259" key="5">
    <source>
        <dbReference type="PROSITE" id="PS50865"/>
    </source>
</evidence>
<proteinExistence type="predicted"/>
<dbReference type="EMBL" id="BPQB01000031">
    <property type="protein sequence ID" value="GJE93347.1"/>
    <property type="molecule type" value="Genomic_DNA"/>
</dbReference>
<accession>A0A9P3GEK3</accession>
<gene>
    <name evidence="6" type="ORF">PsYK624_095060</name>
</gene>
<evidence type="ECO:0000313" key="6">
    <source>
        <dbReference type="EMBL" id="GJE93347.1"/>
    </source>
</evidence>
<evidence type="ECO:0000256" key="1">
    <source>
        <dbReference type="ARBA" id="ARBA00022723"/>
    </source>
</evidence>